<evidence type="ECO:0000313" key="4">
    <source>
        <dbReference type="EMBL" id="CRF32773.1"/>
    </source>
</evidence>
<accession>A0A0G4K5W2</accession>
<protein>
    <recommendedName>
        <fullName evidence="2">Anti-sigma factor antagonist</fullName>
    </recommendedName>
</protein>
<dbReference type="CDD" id="cd07043">
    <property type="entry name" value="STAS_anti-anti-sigma_factors"/>
    <property type="match status" value="1"/>
</dbReference>
<dbReference type="RefSeq" id="WP_012670189.1">
    <property type="nucleotide sequence ID" value="NZ_CVLB01000001.1"/>
</dbReference>
<dbReference type="PROSITE" id="PS50801">
    <property type="entry name" value="STAS"/>
    <property type="match status" value="1"/>
</dbReference>
<dbReference type="EMBL" id="CVLB01000001">
    <property type="protein sequence ID" value="CRF32773.1"/>
    <property type="molecule type" value="Genomic_DNA"/>
</dbReference>
<dbReference type="NCBIfam" id="TIGR00377">
    <property type="entry name" value="ant_ant_sig"/>
    <property type="match status" value="1"/>
</dbReference>
<comment type="similarity">
    <text evidence="1 2">Belongs to the anti-sigma-factor antagonist family.</text>
</comment>
<proteinExistence type="inferred from homology"/>
<dbReference type="GO" id="GO:0043856">
    <property type="term" value="F:anti-sigma factor antagonist activity"/>
    <property type="evidence" value="ECO:0007669"/>
    <property type="project" value="InterPro"/>
</dbReference>
<dbReference type="InterPro" id="IPR036513">
    <property type="entry name" value="STAS_dom_sf"/>
</dbReference>
<dbReference type="OrthoDB" id="9793697at2"/>
<feature type="domain" description="STAS" evidence="3">
    <location>
        <begin position="1"/>
        <end position="110"/>
    </location>
</feature>
<evidence type="ECO:0000259" key="3">
    <source>
        <dbReference type="PROSITE" id="PS50801"/>
    </source>
</evidence>
<dbReference type="GeneID" id="63961760"/>
<dbReference type="InterPro" id="IPR002645">
    <property type="entry name" value="STAS_dom"/>
</dbReference>
<gene>
    <name evidence="4" type="ORF">BRSU_1015</name>
</gene>
<evidence type="ECO:0000256" key="2">
    <source>
        <dbReference type="RuleBase" id="RU003749"/>
    </source>
</evidence>
<dbReference type="Proteomes" id="UP000043763">
    <property type="component" value="Unassembled WGS sequence"/>
</dbReference>
<evidence type="ECO:0000313" key="5">
    <source>
        <dbReference type="Proteomes" id="UP000043763"/>
    </source>
</evidence>
<dbReference type="InterPro" id="IPR003658">
    <property type="entry name" value="Anti-sigma_ant"/>
</dbReference>
<reference evidence="5" key="1">
    <citation type="submission" date="2015-04" db="EMBL/GenBank/DDBJ databases">
        <authorList>
            <person name="Mushtaq Mamoona"/>
        </authorList>
    </citation>
    <scope>NUCLEOTIDE SEQUENCE [LARGE SCALE GENOMIC DNA]</scope>
    <source>
        <strain evidence="5">AN4859/03</strain>
    </source>
</reference>
<name>A0A0G4K5W2_9SPIR</name>
<dbReference type="SUPFAM" id="SSF52091">
    <property type="entry name" value="SpoIIaa-like"/>
    <property type="match status" value="1"/>
</dbReference>
<sequence length="110" mass="12112">MSLNIEDKGKVKVVSLVGKLDVNLSVSIEAELEQLVESGSINLILELSGIEYLSSSGIRVFISIMRKIKDKNGRLVLACVPDIIKKILKTVELEDLFEVYESVDDAVASF</sequence>
<dbReference type="Gene3D" id="3.30.750.24">
    <property type="entry name" value="STAS domain"/>
    <property type="match status" value="1"/>
</dbReference>
<dbReference type="PANTHER" id="PTHR33495">
    <property type="entry name" value="ANTI-SIGMA FACTOR ANTAGONIST TM_1081-RELATED-RELATED"/>
    <property type="match status" value="1"/>
</dbReference>
<organism evidence="4 5">
    <name type="scientific">Brachyspira suanatina</name>
    <dbReference type="NCBI Taxonomy" id="381802"/>
    <lineage>
        <taxon>Bacteria</taxon>
        <taxon>Pseudomonadati</taxon>
        <taxon>Spirochaetota</taxon>
        <taxon>Spirochaetia</taxon>
        <taxon>Brachyspirales</taxon>
        <taxon>Brachyspiraceae</taxon>
        <taxon>Brachyspira</taxon>
    </lineage>
</organism>
<keyword evidence="5" id="KW-1185">Reference proteome</keyword>
<evidence type="ECO:0000256" key="1">
    <source>
        <dbReference type="ARBA" id="ARBA00009013"/>
    </source>
</evidence>
<dbReference type="AlphaFoldDB" id="A0A0G4K5W2"/>
<dbReference type="Pfam" id="PF01740">
    <property type="entry name" value="STAS"/>
    <property type="match status" value="1"/>
</dbReference>